<evidence type="ECO:0000259" key="2">
    <source>
        <dbReference type="PROSITE" id="PS50851"/>
    </source>
</evidence>
<proteinExistence type="predicted"/>
<dbReference type="InterPro" id="IPR002545">
    <property type="entry name" value="CheW-lke_dom"/>
</dbReference>
<dbReference type="Gene3D" id="2.40.50.180">
    <property type="entry name" value="CheA-289, Domain 4"/>
    <property type="match status" value="1"/>
</dbReference>
<dbReference type="OrthoDB" id="9790406at2"/>
<dbReference type="InterPro" id="IPR039315">
    <property type="entry name" value="CheW"/>
</dbReference>
<dbReference type="PROSITE" id="PS50851">
    <property type="entry name" value="CHEW"/>
    <property type="match status" value="1"/>
</dbReference>
<dbReference type="Gene3D" id="2.30.30.40">
    <property type="entry name" value="SH3 Domains"/>
    <property type="match status" value="1"/>
</dbReference>
<evidence type="ECO:0000313" key="4">
    <source>
        <dbReference type="Proteomes" id="UP000182146"/>
    </source>
</evidence>
<feature type="region of interest" description="Disordered" evidence="1">
    <location>
        <begin position="1"/>
        <end position="61"/>
    </location>
</feature>
<organism evidence="3 4">
    <name type="scientific">Geoalkalibacter ferrihydriticus</name>
    <dbReference type="NCBI Taxonomy" id="392333"/>
    <lineage>
        <taxon>Bacteria</taxon>
        <taxon>Pseudomonadati</taxon>
        <taxon>Thermodesulfobacteriota</taxon>
        <taxon>Desulfuromonadia</taxon>
        <taxon>Desulfuromonadales</taxon>
        <taxon>Geoalkalibacteraceae</taxon>
        <taxon>Geoalkalibacter</taxon>
    </lineage>
</organism>
<dbReference type="Proteomes" id="UP000182146">
    <property type="component" value="Unassembled WGS sequence"/>
</dbReference>
<dbReference type="AlphaFoldDB" id="A0A1G9R3U9"/>
<sequence>MIDLADIRKKAREQKDLPPQAAVAPEDKQGSEASQNSVQGVPARAVSVPEGTADGSPKVNDSLDRLFSSQNSLQLASEEIYFQGLTGNIEQNDEKRLEWLTFSLGSEDYALDISAVAEIIKPREITEIPRVPDFVLGIISLRGVIVPIFDLKRRLQLGAGEQTPTSRIIVCQKDEATAGFLVDGINQVVRIAERNVEPPPSLLPDIDVDLVNGVGRHQGSFLILLNLDGIFNAGVTIRQ</sequence>
<feature type="domain" description="CheW-like" evidence="2">
    <location>
        <begin position="96"/>
        <end position="236"/>
    </location>
</feature>
<name>A0A1G9R3U9_9BACT</name>
<dbReference type="RefSeq" id="WP_052445830.1">
    <property type="nucleotide sequence ID" value="NZ_FNGU01000004.1"/>
</dbReference>
<dbReference type="PANTHER" id="PTHR22617">
    <property type="entry name" value="CHEMOTAXIS SENSOR HISTIDINE KINASE-RELATED"/>
    <property type="match status" value="1"/>
</dbReference>
<protein>
    <submittedName>
        <fullName evidence="3">Purine-binding chemotaxis protein CheW</fullName>
    </submittedName>
</protein>
<dbReference type="EMBL" id="FNGU01000004">
    <property type="protein sequence ID" value="SDM17976.1"/>
    <property type="molecule type" value="Genomic_DNA"/>
</dbReference>
<dbReference type="GO" id="GO:0007165">
    <property type="term" value="P:signal transduction"/>
    <property type="evidence" value="ECO:0007669"/>
    <property type="project" value="InterPro"/>
</dbReference>
<evidence type="ECO:0000313" key="3">
    <source>
        <dbReference type="EMBL" id="SDM17976.1"/>
    </source>
</evidence>
<dbReference type="GO" id="GO:0005829">
    <property type="term" value="C:cytosol"/>
    <property type="evidence" value="ECO:0007669"/>
    <property type="project" value="TreeGrafter"/>
</dbReference>
<dbReference type="InterPro" id="IPR036061">
    <property type="entry name" value="CheW-like_dom_sf"/>
</dbReference>
<dbReference type="SUPFAM" id="SSF50341">
    <property type="entry name" value="CheW-like"/>
    <property type="match status" value="1"/>
</dbReference>
<dbReference type="PANTHER" id="PTHR22617:SF23">
    <property type="entry name" value="CHEMOTAXIS PROTEIN CHEW"/>
    <property type="match status" value="1"/>
</dbReference>
<reference evidence="3 4" key="1">
    <citation type="submission" date="2016-10" db="EMBL/GenBank/DDBJ databases">
        <authorList>
            <person name="de Groot N.N."/>
        </authorList>
    </citation>
    <scope>NUCLEOTIDE SEQUENCE [LARGE SCALE GENOMIC DNA]</scope>
    <source>
        <strain evidence="3 4">DSM 17813</strain>
    </source>
</reference>
<gene>
    <name evidence="3" type="ORF">SAMN05660860_02014</name>
</gene>
<dbReference type="CDD" id="cd00732">
    <property type="entry name" value="CheW"/>
    <property type="match status" value="1"/>
</dbReference>
<accession>A0A1G9R3U9</accession>
<dbReference type="SMART" id="SM00260">
    <property type="entry name" value="CheW"/>
    <property type="match status" value="1"/>
</dbReference>
<evidence type="ECO:0000256" key="1">
    <source>
        <dbReference type="SAM" id="MobiDB-lite"/>
    </source>
</evidence>
<dbReference type="STRING" id="392333.SAMN05660860_02014"/>
<dbReference type="GO" id="GO:0006935">
    <property type="term" value="P:chemotaxis"/>
    <property type="evidence" value="ECO:0007669"/>
    <property type="project" value="InterPro"/>
</dbReference>
<dbReference type="Pfam" id="PF01584">
    <property type="entry name" value="CheW"/>
    <property type="match status" value="1"/>
</dbReference>
<feature type="compositionally biased region" description="Basic and acidic residues" evidence="1">
    <location>
        <begin position="1"/>
        <end position="16"/>
    </location>
</feature>